<reference evidence="1" key="1">
    <citation type="submission" date="2023-10" db="EMBL/GenBank/DDBJ databases">
        <authorList>
            <person name="Hackl T."/>
        </authorList>
    </citation>
    <scope>NUCLEOTIDE SEQUENCE</scope>
</reference>
<dbReference type="AlphaFoldDB" id="A0AAI8YR13"/>
<gene>
    <name evidence="1" type="ORF">KHLLAP_LOCUS14648</name>
</gene>
<organism evidence="1 2">
    <name type="scientific">Anthostomella pinea</name>
    <dbReference type="NCBI Taxonomy" id="933095"/>
    <lineage>
        <taxon>Eukaryota</taxon>
        <taxon>Fungi</taxon>
        <taxon>Dikarya</taxon>
        <taxon>Ascomycota</taxon>
        <taxon>Pezizomycotina</taxon>
        <taxon>Sordariomycetes</taxon>
        <taxon>Xylariomycetidae</taxon>
        <taxon>Xylariales</taxon>
        <taxon>Xylariaceae</taxon>
        <taxon>Anthostomella</taxon>
    </lineage>
</organism>
<proteinExistence type="predicted"/>
<dbReference type="Proteomes" id="UP001295740">
    <property type="component" value="Unassembled WGS sequence"/>
</dbReference>
<accession>A0AAI8YR13</accession>
<dbReference type="EMBL" id="CAUWAG010000020">
    <property type="protein sequence ID" value="CAJ2514180.1"/>
    <property type="molecule type" value="Genomic_DNA"/>
</dbReference>
<protein>
    <submittedName>
        <fullName evidence="1">Uu.00g022990.m01.CDS01</fullName>
    </submittedName>
</protein>
<keyword evidence="2" id="KW-1185">Reference proteome</keyword>
<comment type="caution">
    <text evidence="1">The sequence shown here is derived from an EMBL/GenBank/DDBJ whole genome shotgun (WGS) entry which is preliminary data.</text>
</comment>
<evidence type="ECO:0000313" key="2">
    <source>
        <dbReference type="Proteomes" id="UP001295740"/>
    </source>
</evidence>
<name>A0AAI8YR13_9PEZI</name>
<sequence length="133" mass="15457">MPSILRFLEEDESDADLTKLRQKLGQTFVSNSALRYVLESTAVRPFFEEYVRDFLSNHPNAGDPDYNEVTRHNALVNATWVRSYHFVVAEKSEFTELKHCEEIFGFAVYQAYEILIALKAMYRKTLAQEMSHA</sequence>
<evidence type="ECO:0000313" key="1">
    <source>
        <dbReference type="EMBL" id="CAJ2514180.1"/>
    </source>
</evidence>